<keyword evidence="2 3" id="KW-0413">Isomerase</keyword>
<dbReference type="InterPro" id="IPR001653">
    <property type="entry name" value="DAP_epimerase_DapF"/>
</dbReference>
<dbReference type="PANTHER" id="PTHR31689:SF0">
    <property type="entry name" value="DIAMINOPIMELATE EPIMERASE"/>
    <property type="match status" value="1"/>
</dbReference>
<feature type="binding site" evidence="3">
    <location>
        <position position="65"/>
    </location>
    <ligand>
        <name>substrate</name>
    </ligand>
</feature>
<protein>
    <recommendedName>
        <fullName evidence="3 4">Diaminopimelate epimerase</fullName>
        <shortName evidence="3">DAP epimerase</shortName>
        <ecNumber evidence="3 4">5.1.1.7</ecNumber>
    </recommendedName>
    <alternativeName>
        <fullName evidence="3">PLP-independent amino acid racemase</fullName>
    </alternativeName>
</protein>
<dbReference type="NCBIfam" id="TIGR00652">
    <property type="entry name" value="DapF"/>
    <property type="match status" value="1"/>
</dbReference>
<dbReference type="GO" id="GO:0008837">
    <property type="term" value="F:diaminopimelate epimerase activity"/>
    <property type="evidence" value="ECO:0007669"/>
    <property type="project" value="UniProtKB-EC"/>
</dbReference>
<comment type="pathway">
    <text evidence="3">Amino-acid biosynthesis; L-lysine biosynthesis via DAP pathway; DL-2,6-diaminopimelate from LL-2,6-diaminopimelate: step 1/1.</text>
</comment>
<evidence type="ECO:0000313" key="6">
    <source>
        <dbReference type="Proteomes" id="UP001595766"/>
    </source>
</evidence>
<comment type="catalytic activity">
    <reaction evidence="3">
        <text>(2S,6S)-2,6-diaminopimelate = meso-2,6-diaminopimelate</text>
        <dbReference type="Rhea" id="RHEA:15393"/>
        <dbReference type="ChEBI" id="CHEBI:57609"/>
        <dbReference type="ChEBI" id="CHEBI:57791"/>
        <dbReference type="EC" id="5.1.1.7"/>
    </reaction>
</comment>
<organism evidence="5 6">
    <name type="scientific">Belliella kenyensis</name>
    <dbReference type="NCBI Taxonomy" id="1472724"/>
    <lineage>
        <taxon>Bacteria</taxon>
        <taxon>Pseudomonadati</taxon>
        <taxon>Bacteroidota</taxon>
        <taxon>Cytophagia</taxon>
        <taxon>Cytophagales</taxon>
        <taxon>Cyclobacteriaceae</taxon>
        <taxon>Belliella</taxon>
    </lineage>
</organism>
<keyword evidence="6" id="KW-1185">Reference proteome</keyword>
<dbReference type="Proteomes" id="UP001595766">
    <property type="component" value="Unassembled WGS sequence"/>
</dbReference>
<dbReference type="RefSeq" id="WP_241293453.1">
    <property type="nucleotide sequence ID" value="NZ_JAKZGR010000005.1"/>
</dbReference>
<comment type="function">
    <text evidence="3">Catalyzes the stereoinversion of LL-2,6-diaminopimelate (L,L-DAP) to meso-diaminopimelate (meso-DAP), a precursor of L-lysine and an essential component of the bacterial peptidoglycan.</text>
</comment>
<dbReference type="HAMAP" id="MF_00197">
    <property type="entry name" value="DAP_epimerase"/>
    <property type="match status" value="1"/>
</dbReference>
<dbReference type="Gene3D" id="3.10.310.10">
    <property type="entry name" value="Diaminopimelate Epimerase, Chain A, domain 1"/>
    <property type="match status" value="2"/>
</dbReference>
<feature type="site" description="Could be important to modulate the pK values of the two catalytic cysteine residues" evidence="3">
    <location>
        <position position="187"/>
    </location>
</feature>
<evidence type="ECO:0000256" key="2">
    <source>
        <dbReference type="ARBA" id="ARBA00023235"/>
    </source>
</evidence>
<sequence>MQFSFYKYQGTGNDFIMIDDRIEAFPEDNLSLVQMLCDRKFGIGADGLILIRNKDGFDFEMIYFNSDGSQSMCGNGARCAVAFSKFLDIIDKETKFLAIDGPHTALVNDHLVELGMSDVNSISNAGQDYFVNTGSPHHVRFVDNVLSYPVVEQGAAVRYSDDYKPNGTNVNFVTPISDEEIHVRTYERGVENETLSCGTGVTACALVYGIKHQLNEVKILTPGGKLKVRFSATADGSFRNIKLIGPAEQVFHGVWEK</sequence>
<evidence type="ECO:0000256" key="3">
    <source>
        <dbReference type="HAMAP-Rule" id="MF_00197"/>
    </source>
</evidence>
<feature type="binding site" evidence="3">
    <location>
        <begin position="198"/>
        <end position="199"/>
    </location>
    <ligand>
        <name>substrate</name>
    </ligand>
</feature>
<dbReference type="Pfam" id="PF01678">
    <property type="entry name" value="DAP_epimerase"/>
    <property type="match status" value="2"/>
</dbReference>
<comment type="caution">
    <text evidence="5">The sequence shown here is derived from an EMBL/GenBank/DDBJ whole genome shotgun (WGS) entry which is preliminary data.</text>
</comment>
<reference evidence="6" key="1">
    <citation type="journal article" date="2019" name="Int. J. Syst. Evol. Microbiol.">
        <title>The Global Catalogue of Microorganisms (GCM) 10K type strain sequencing project: providing services to taxonomists for standard genome sequencing and annotation.</title>
        <authorList>
            <consortium name="The Broad Institute Genomics Platform"/>
            <consortium name="The Broad Institute Genome Sequencing Center for Infectious Disease"/>
            <person name="Wu L."/>
            <person name="Ma J."/>
        </authorList>
    </citation>
    <scope>NUCLEOTIDE SEQUENCE [LARGE SCALE GENOMIC DNA]</scope>
    <source>
        <strain evidence="6">CECT 8551</strain>
    </source>
</reference>
<feature type="binding site" evidence="3">
    <location>
        <begin position="74"/>
        <end position="75"/>
    </location>
    <ligand>
        <name>substrate</name>
    </ligand>
</feature>
<feature type="active site" description="Proton acceptor" evidence="3">
    <location>
        <position position="197"/>
    </location>
</feature>
<comment type="caution">
    <text evidence="3">Lacks conserved residue(s) required for the propagation of feature annotation.</text>
</comment>
<comment type="subcellular location">
    <subcellularLocation>
        <location evidence="3">Cytoplasm</location>
    </subcellularLocation>
</comment>
<dbReference type="PANTHER" id="PTHR31689">
    <property type="entry name" value="DIAMINOPIMELATE EPIMERASE, CHLOROPLASTIC"/>
    <property type="match status" value="1"/>
</dbReference>
<feature type="binding site" evidence="3">
    <location>
        <position position="13"/>
    </location>
    <ligand>
        <name>substrate</name>
    </ligand>
</feature>
<dbReference type="EMBL" id="JBHSAV010000057">
    <property type="protein sequence ID" value="MFC3977440.1"/>
    <property type="molecule type" value="Genomic_DNA"/>
</dbReference>
<keyword evidence="3" id="KW-0028">Amino-acid biosynthesis</keyword>
<name>A0ABV8EQB4_9BACT</name>
<evidence type="ECO:0000313" key="5">
    <source>
        <dbReference type="EMBL" id="MFC3977440.1"/>
    </source>
</evidence>
<gene>
    <name evidence="3 5" type="primary">dapF</name>
    <name evidence="5" type="ORF">ACFOUP_13730</name>
</gene>
<evidence type="ECO:0000256" key="1">
    <source>
        <dbReference type="ARBA" id="ARBA00010219"/>
    </source>
</evidence>
<keyword evidence="3" id="KW-0457">Lysine biosynthesis</keyword>
<evidence type="ECO:0000256" key="4">
    <source>
        <dbReference type="NCBIfam" id="TIGR00652"/>
    </source>
</evidence>
<dbReference type="EC" id="5.1.1.7" evidence="3 4"/>
<feature type="binding site" evidence="3">
    <location>
        <begin position="187"/>
        <end position="188"/>
    </location>
    <ligand>
        <name>substrate</name>
    </ligand>
</feature>
<dbReference type="SUPFAM" id="SSF54506">
    <property type="entry name" value="Diaminopimelate epimerase-like"/>
    <property type="match status" value="2"/>
</dbReference>
<feature type="binding site" evidence="3">
    <location>
        <position position="169"/>
    </location>
    <ligand>
        <name>substrate</name>
    </ligand>
</feature>
<comment type="subunit">
    <text evidence="3">Homodimer.</text>
</comment>
<comment type="similarity">
    <text evidence="1 3">Belongs to the diaminopimelate epimerase family.</text>
</comment>
<accession>A0ABV8EQB4</accession>
<feature type="active site" description="Proton donor" evidence="3">
    <location>
        <position position="73"/>
    </location>
</feature>
<proteinExistence type="inferred from homology"/>
<keyword evidence="3" id="KW-0963">Cytoplasm</keyword>
<feature type="site" description="Could be important to modulate the pK values of the two catalytic cysteine residues" evidence="3">
    <location>
        <position position="137"/>
    </location>
</feature>